<dbReference type="Proteomes" id="UP000046393">
    <property type="component" value="Unplaced"/>
</dbReference>
<keyword evidence="2" id="KW-1185">Reference proteome</keyword>
<evidence type="ECO:0000313" key="3">
    <source>
        <dbReference type="WBParaSite" id="SMUV_0001042101-mRNA-1"/>
    </source>
</evidence>
<organism evidence="2 3">
    <name type="scientific">Syphacia muris</name>
    <dbReference type="NCBI Taxonomy" id="451379"/>
    <lineage>
        <taxon>Eukaryota</taxon>
        <taxon>Metazoa</taxon>
        <taxon>Ecdysozoa</taxon>
        <taxon>Nematoda</taxon>
        <taxon>Chromadorea</taxon>
        <taxon>Rhabditida</taxon>
        <taxon>Spirurina</taxon>
        <taxon>Oxyuridomorpha</taxon>
        <taxon>Oxyuroidea</taxon>
        <taxon>Oxyuridae</taxon>
        <taxon>Syphacia</taxon>
    </lineage>
</organism>
<sequence length="142" mass="16380">MEKRVTELRREVDAKKNELSEAKETLNSITNGHEDPVLTVENEISQVKFQINETQRSLTESVEEQNSTIDRDEQIRMWQSLQKIFELKLKILQNPGSVLILRDTEFFLLFTVPSDSSRTCSRAVHEELKVIYVAVEANICLG</sequence>
<reference evidence="3" key="1">
    <citation type="submission" date="2017-02" db="UniProtKB">
        <authorList>
            <consortium name="WormBaseParasite"/>
        </authorList>
    </citation>
    <scope>IDENTIFICATION</scope>
</reference>
<accession>A0A0N5AZJ6</accession>
<keyword evidence="1" id="KW-0175">Coiled coil</keyword>
<dbReference type="WBParaSite" id="SMUV_0001042101-mRNA-1">
    <property type="protein sequence ID" value="SMUV_0001042101-mRNA-1"/>
    <property type="gene ID" value="SMUV_0001042101"/>
</dbReference>
<feature type="coiled-coil region" evidence="1">
    <location>
        <begin position="5"/>
        <end position="32"/>
    </location>
</feature>
<protein>
    <submittedName>
        <fullName evidence="3">Golgin subfamily A member 5</fullName>
    </submittedName>
</protein>
<name>A0A0N5AZJ6_9BILA</name>
<proteinExistence type="predicted"/>
<evidence type="ECO:0000313" key="2">
    <source>
        <dbReference type="Proteomes" id="UP000046393"/>
    </source>
</evidence>
<evidence type="ECO:0000256" key="1">
    <source>
        <dbReference type="SAM" id="Coils"/>
    </source>
</evidence>
<dbReference type="AlphaFoldDB" id="A0A0N5AZJ6"/>